<evidence type="ECO:0008006" key="3">
    <source>
        <dbReference type="Google" id="ProtNLM"/>
    </source>
</evidence>
<dbReference type="AlphaFoldDB" id="A0A9D3VPR0"/>
<comment type="caution">
    <text evidence="1">The sequence shown here is derived from an EMBL/GenBank/DDBJ whole genome shotgun (WGS) entry which is preliminary data.</text>
</comment>
<reference evidence="1 2" key="1">
    <citation type="journal article" date="2021" name="Plant Biotechnol. J.">
        <title>Multi-omics assisted identification of the key and species-specific regulatory components of drought-tolerant mechanisms in Gossypium stocksii.</title>
        <authorList>
            <person name="Yu D."/>
            <person name="Ke L."/>
            <person name="Zhang D."/>
            <person name="Wu Y."/>
            <person name="Sun Y."/>
            <person name="Mei J."/>
            <person name="Sun J."/>
            <person name="Sun Y."/>
        </authorList>
    </citation>
    <scope>NUCLEOTIDE SEQUENCE [LARGE SCALE GENOMIC DNA]</scope>
    <source>
        <strain evidence="2">cv. E1</strain>
        <tissue evidence="1">Leaf</tissue>
    </source>
</reference>
<proteinExistence type="predicted"/>
<sequence>MGLAIKGEILKGVKASYSGPSISDLLFADDCILFVEVTERWVYPLKLILQEYELCSRQCVNGNEVDRLQNHANNENIKLVSDFIEAWKANVIINTFCMDMAKKILQIPLAETAHEDFQALGLLVRDEGGGILASKAVIHTDIAIPFAAEAHVGLEAIKLGIVLSLNRLEIMGDSKTVIKKCQSIDIDKLAIEALIIDIQSNKDKF</sequence>
<dbReference type="Proteomes" id="UP000828251">
    <property type="component" value="Unassembled WGS sequence"/>
</dbReference>
<keyword evidence="2" id="KW-1185">Reference proteome</keyword>
<gene>
    <name evidence="1" type="ORF">J1N35_018863</name>
</gene>
<dbReference type="EMBL" id="JAIQCV010000006">
    <property type="protein sequence ID" value="KAH1091606.1"/>
    <property type="molecule type" value="Genomic_DNA"/>
</dbReference>
<evidence type="ECO:0000313" key="2">
    <source>
        <dbReference type="Proteomes" id="UP000828251"/>
    </source>
</evidence>
<name>A0A9D3VPR0_9ROSI</name>
<evidence type="ECO:0000313" key="1">
    <source>
        <dbReference type="EMBL" id="KAH1091606.1"/>
    </source>
</evidence>
<protein>
    <recommendedName>
        <fullName evidence="3">RNase H type-1 domain-containing protein</fullName>
    </recommendedName>
</protein>
<organism evidence="1 2">
    <name type="scientific">Gossypium stocksii</name>
    <dbReference type="NCBI Taxonomy" id="47602"/>
    <lineage>
        <taxon>Eukaryota</taxon>
        <taxon>Viridiplantae</taxon>
        <taxon>Streptophyta</taxon>
        <taxon>Embryophyta</taxon>
        <taxon>Tracheophyta</taxon>
        <taxon>Spermatophyta</taxon>
        <taxon>Magnoliopsida</taxon>
        <taxon>eudicotyledons</taxon>
        <taxon>Gunneridae</taxon>
        <taxon>Pentapetalae</taxon>
        <taxon>rosids</taxon>
        <taxon>malvids</taxon>
        <taxon>Malvales</taxon>
        <taxon>Malvaceae</taxon>
        <taxon>Malvoideae</taxon>
        <taxon>Gossypium</taxon>
    </lineage>
</organism>
<accession>A0A9D3VPR0</accession>